<dbReference type="PANTHER" id="PTHR12970:SF1">
    <property type="entry name" value="PROTEASOME ASSEMBLY CHAPERONE 2"/>
    <property type="match status" value="1"/>
</dbReference>
<gene>
    <name evidence="4" type="primary">PSMG2</name>
    <name evidence="4" type="ORF">HDU87_000782</name>
</gene>
<keyword evidence="4" id="KW-0647">Proteasome</keyword>
<sequence length="270" mass="28498">MTATDILFHPAAATSAQPQGSAGHHALLAEKTLLLPAPNSIGNLGQLATDVLISSLGLVRIGFLSSELVLPACGTEAYGTAGERSNELHTNFEVYGSPEGASPQIVALQLRAPVTAKRGVQFSTQLFHWIEQAAFASVIVLTGADAGRRMDREIVGNQLCALTSTAPNPLASRLAELGISTLEAPPSGERPIPPPGGGLARFLLNEFDKSSISMMIVACFAADGDCAQAVRLASAVFSILYPGKEQIQWKTPASWAELYGPLQFTKELFQ</sequence>
<dbReference type="GO" id="GO:0005829">
    <property type="term" value="C:cytosol"/>
    <property type="evidence" value="ECO:0007669"/>
    <property type="project" value="TreeGrafter"/>
</dbReference>
<evidence type="ECO:0000256" key="1">
    <source>
        <dbReference type="ARBA" id="ARBA00019186"/>
    </source>
</evidence>
<dbReference type="InterPro" id="IPR038389">
    <property type="entry name" value="PSMG2_sf"/>
</dbReference>
<dbReference type="Pfam" id="PF09754">
    <property type="entry name" value="PAC2"/>
    <property type="match status" value="1"/>
</dbReference>
<name>A0AAD5TN77_9FUNG</name>
<dbReference type="InterPro" id="IPR016562">
    <property type="entry name" value="Proteasome_assmbl_chp_2_euk"/>
</dbReference>
<comment type="similarity">
    <text evidence="3">Belongs to the PSMG2 family.</text>
</comment>
<evidence type="ECO:0000313" key="5">
    <source>
        <dbReference type="Proteomes" id="UP001212152"/>
    </source>
</evidence>
<dbReference type="InterPro" id="IPR019151">
    <property type="entry name" value="Proteasome_assmbl_chaperone_2"/>
</dbReference>
<organism evidence="4 5">
    <name type="scientific">Geranomyces variabilis</name>
    <dbReference type="NCBI Taxonomy" id="109894"/>
    <lineage>
        <taxon>Eukaryota</taxon>
        <taxon>Fungi</taxon>
        <taxon>Fungi incertae sedis</taxon>
        <taxon>Chytridiomycota</taxon>
        <taxon>Chytridiomycota incertae sedis</taxon>
        <taxon>Chytridiomycetes</taxon>
        <taxon>Spizellomycetales</taxon>
        <taxon>Powellomycetaceae</taxon>
        <taxon>Geranomyces</taxon>
    </lineage>
</organism>
<dbReference type="Proteomes" id="UP001212152">
    <property type="component" value="Unassembled WGS sequence"/>
</dbReference>
<reference evidence="4" key="1">
    <citation type="submission" date="2020-05" db="EMBL/GenBank/DDBJ databases">
        <title>Phylogenomic resolution of chytrid fungi.</title>
        <authorList>
            <person name="Stajich J.E."/>
            <person name="Amses K."/>
            <person name="Simmons R."/>
            <person name="Seto K."/>
            <person name="Myers J."/>
            <person name="Bonds A."/>
            <person name="Quandt C.A."/>
            <person name="Barry K."/>
            <person name="Liu P."/>
            <person name="Grigoriev I."/>
            <person name="Longcore J.E."/>
            <person name="James T.Y."/>
        </authorList>
    </citation>
    <scope>NUCLEOTIDE SEQUENCE</scope>
    <source>
        <strain evidence="4">JEL0379</strain>
    </source>
</reference>
<dbReference type="AlphaFoldDB" id="A0AAD5TN77"/>
<comment type="caution">
    <text evidence="4">The sequence shown here is derived from an EMBL/GenBank/DDBJ whole genome shotgun (WGS) entry which is preliminary data.</text>
</comment>
<keyword evidence="2" id="KW-0143">Chaperone</keyword>
<proteinExistence type="inferred from homology"/>
<dbReference type="GO" id="GO:0043248">
    <property type="term" value="P:proteasome assembly"/>
    <property type="evidence" value="ECO:0007669"/>
    <property type="project" value="TreeGrafter"/>
</dbReference>
<accession>A0AAD5TN77</accession>
<evidence type="ECO:0000256" key="2">
    <source>
        <dbReference type="ARBA" id="ARBA00023186"/>
    </source>
</evidence>
<dbReference type="GO" id="GO:0005634">
    <property type="term" value="C:nucleus"/>
    <property type="evidence" value="ECO:0007669"/>
    <property type="project" value="TreeGrafter"/>
</dbReference>
<dbReference type="PANTHER" id="PTHR12970">
    <property type="entry name" value="PROTEASOME ASSEMBLY CHAPERONE 2"/>
    <property type="match status" value="1"/>
</dbReference>
<protein>
    <recommendedName>
        <fullName evidence="1">Proteasome assembly chaperone 2</fullName>
    </recommendedName>
</protein>
<dbReference type="EMBL" id="JADGJQ010000011">
    <property type="protein sequence ID" value="KAJ3181764.1"/>
    <property type="molecule type" value="Genomic_DNA"/>
</dbReference>
<keyword evidence="5" id="KW-1185">Reference proteome</keyword>
<dbReference type="GO" id="GO:0000502">
    <property type="term" value="C:proteasome complex"/>
    <property type="evidence" value="ECO:0007669"/>
    <property type="project" value="UniProtKB-KW"/>
</dbReference>
<dbReference type="Gene3D" id="3.40.50.10900">
    <property type="entry name" value="PAC-like subunit"/>
    <property type="match status" value="2"/>
</dbReference>
<evidence type="ECO:0000313" key="4">
    <source>
        <dbReference type="EMBL" id="KAJ3181764.1"/>
    </source>
</evidence>
<evidence type="ECO:0000256" key="3">
    <source>
        <dbReference type="ARBA" id="ARBA00025745"/>
    </source>
</evidence>